<dbReference type="AlphaFoldDB" id="A0ABD1ASL1"/>
<sequence>MRKRKSSDAGASQAGKIGIRDGTVRLASDIRPNDYVDFKGKPFRVIDVETTERGFCHFRAINILDGYIVPRILHSSKEIVIADVNYELYQLIGISSKDNSVTLLHYGGDYVRDDIKLPESQLLRSMMVSGFDHGKKVFVTIAFALGKEAVYAVRIVGKVAFYEVRIDQTDSAISFKRNEDAVNQSKTNDSDYVVNQSKTKKSDVVVNQNKTKDSDVVVVNQSKTNNSDLAKKACLKEKATKAKYGYEYAQRSYRDVVLGHNAAGEEIY</sequence>
<dbReference type="Proteomes" id="UP001558713">
    <property type="component" value="Unassembled WGS sequence"/>
</dbReference>
<dbReference type="InterPro" id="IPR001884">
    <property type="entry name" value="IF5A-like"/>
</dbReference>
<keyword evidence="3" id="KW-1185">Reference proteome</keyword>
<dbReference type="SMART" id="SM01376">
    <property type="entry name" value="eIF-5a"/>
    <property type="match status" value="1"/>
</dbReference>
<evidence type="ECO:0000259" key="1">
    <source>
        <dbReference type="SMART" id="SM01376"/>
    </source>
</evidence>
<feature type="domain" description="Translation initiation factor 5A C-terminal" evidence="1">
    <location>
        <begin position="83"/>
        <end position="154"/>
    </location>
</feature>
<name>A0ABD1ASL1_CARAN</name>
<dbReference type="EMBL" id="JBANAX010000422">
    <property type="protein sequence ID" value="KAL1209273.1"/>
    <property type="molecule type" value="Genomic_DNA"/>
</dbReference>
<dbReference type="SUPFAM" id="SSF50104">
    <property type="entry name" value="Translation proteins SH3-like domain"/>
    <property type="match status" value="1"/>
</dbReference>
<dbReference type="PANTHER" id="PTHR11673">
    <property type="entry name" value="TRANSLATION INITIATION FACTOR 5A FAMILY MEMBER"/>
    <property type="match status" value="1"/>
</dbReference>
<keyword evidence="2" id="KW-0648">Protein biosynthesis</keyword>
<dbReference type="InterPro" id="IPR008991">
    <property type="entry name" value="Translation_prot_SH3-like_sf"/>
</dbReference>
<protein>
    <submittedName>
        <fullName evidence="2">Eukaryotic translation initiation factor 5A-2</fullName>
    </submittedName>
</protein>
<comment type="caution">
    <text evidence="2">The sequence shown here is derived from an EMBL/GenBank/DDBJ whole genome shotgun (WGS) entry which is preliminary data.</text>
</comment>
<gene>
    <name evidence="2" type="ORF">V5N11_035338</name>
</gene>
<dbReference type="InterPro" id="IPR012340">
    <property type="entry name" value="NA-bd_OB-fold"/>
</dbReference>
<dbReference type="SUPFAM" id="SSF50249">
    <property type="entry name" value="Nucleic acid-binding proteins"/>
    <property type="match status" value="1"/>
</dbReference>
<evidence type="ECO:0000313" key="3">
    <source>
        <dbReference type="Proteomes" id="UP001558713"/>
    </source>
</evidence>
<accession>A0ABD1ASL1</accession>
<reference evidence="2 3" key="1">
    <citation type="submission" date="2024-04" db="EMBL/GenBank/DDBJ databases">
        <title>Genome assembly C_amara_ONT_v2.</title>
        <authorList>
            <person name="Yant L."/>
            <person name="Moore C."/>
            <person name="Slenker M."/>
        </authorList>
    </citation>
    <scope>NUCLEOTIDE SEQUENCE [LARGE SCALE GENOMIC DNA]</scope>
    <source>
        <tissue evidence="2">Leaf</tissue>
    </source>
</reference>
<dbReference type="Gene3D" id="2.40.50.140">
    <property type="entry name" value="Nucleic acid-binding proteins"/>
    <property type="match status" value="1"/>
</dbReference>
<organism evidence="2 3">
    <name type="scientific">Cardamine amara subsp. amara</name>
    <dbReference type="NCBI Taxonomy" id="228776"/>
    <lineage>
        <taxon>Eukaryota</taxon>
        <taxon>Viridiplantae</taxon>
        <taxon>Streptophyta</taxon>
        <taxon>Embryophyta</taxon>
        <taxon>Tracheophyta</taxon>
        <taxon>Spermatophyta</taxon>
        <taxon>Magnoliopsida</taxon>
        <taxon>eudicotyledons</taxon>
        <taxon>Gunneridae</taxon>
        <taxon>Pentapetalae</taxon>
        <taxon>rosids</taxon>
        <taxon>malvids</taxon>
        <taxon>Brassicales</taxon>
        <taxon>Brassicaceae</taxon>
        <taxon>Cardamineae</taxon>
        <taxon>Cardamine</taxon>
    </lineage>
</organism>
<proteinExistence type="predicted"/>
<keyword evidence="2" id="KW-0396">Initiation factor</keyword>
<dbReference type="GO" id="GO:0003743">
    <property type="term" value="F:translation initiation factor activity"/>
    <property type="evidence" value="ECO:0007669"/>
    <property type="project" value="UniProtKB-KW"/>
</dbReference>
<dbReference type="Pfam" id="PF01287">
    <property type="entry name" value="eIF-5a"/>
    <property type="match status" value="1"/>
</dbReference>
<dbReference type="InterPro" id="IPR020189">
    <property type="entry name" value="IF5A_C"/>
</dbReference>
<evidence type="ECO:0000313" key="2">
    <source>
        <dbReference type="EMBL" id="KAL1209273.1"/>
    </source>
</evidence>